<dbReference type="Proteomes" id="UP001500418">
    <property type="component" value="Unassembled WGS sequence"/>
</dbReference>
<comment type="caution">
    <text evidence="1">The sequence shown here is derived from an EMBL/GenBank/DDBJ whole genome shotgun (WGS) entry which is preliminary data.</text>
</comment>
<reference evidence="1 2" key="1">
    <citation type="journal article" date="2019" name="Int. J. Syst. Evol. Microbiol.">
        <title>The Global Catalogue of Microorganisms (GCM) 10K type strain sequencing project: providing services to taxonomists for standard genome sequencing and annotation.</title>
        <authorList>
            <consortium name="The Broad Institute Genomics Platform"/>
            <consortium name="The Broad Institute Genome Sequencing Center for Infectious Disease"/>
            <person name="Wu L."/>
            <person name="Ma J."/>
        </authorList>
    </citation>
    <scope>NUCLEOTIDE SEQUENCE [LARGE SCALE GENOMIC DNA]</scope>
    <source>
        <strain evidence="1 2">JCM 11444</strain>
    </source>
</reference>
<evidence type="ECO:0000313" key="2">
    <source>
        <dbReference type="Proteomes" id="UP001500418"/>
    </source>
</evidence>
<keyword evidence="2" id="KW-1185">Reference proteome</keyword>
<proteinExistence type="predicted"/>
<gene>
    <name evidence="1" type="ORF">GCM10009575_011900</name>
</gene>
<accession>A0ABN2D6R9</accession>
<evidence type="ECO:0000313" key="1">
    <source>
        <dbReference type="EMBL" id="GAA0919711.1"/>
    </source>
</evidence>
<dbReference type="EMBL" id="BAAAID010000005">
    <property type="protein sequence ID" value="GAA0919711.1"/>
    <property type="molecule type" value="Genomic_DNA"/>
</dbReference>
<sequence length="199" mass="22186">MDRYNTAHVRAAADYVMSAARQRPGSMSRGWLAEFEGGRDSWSFGDRDGRLCLQLEGSAAMTEMPETEREECTDCFAQPDPDNTRITYAMKDGGIHEIWHTPDCPELTIMRINLEEGHKQVLEQDAWAKDVFPAAHERLKQTAAAMPGEAAAQPFVAALTELVQAQADNLVGFVALHRWAEILERHFPPELPDPGHAAE</sequence>
<organism evidence="1 2">
    <name type="scientific">Streptomyces rhizosphaericus</name>
    <dbReference type="NCBI Taxonomy" id="114699"/>
    <lineage>
        <taxon>Bacteria</taxon>
        <taxon>Bacillati</taxon>
        <taxon>Actinomycetota</taxon>
        <taxon>Actinomycetes</taxon>
        <taxon>Kitasatosporales</taxon>
        <taxon>Streptomycetaceae</taxon>
        <taxon>Streptomyces</taxon>
        <taxon>Streptomyces violaceusniger group</taxon>
    </lineage>
</organism>
<name>A0ABN2D6R9_9ACTN</name>
<protein>
    <submittedName>
        <fullName evidence="1">Uncharacterized protein</fullName>
    </submittedName>
</protein>